<dbReference type="Gene3D" id="1.25.40.10">
    <property type="entry name" value="Tetratricopeptide repeat domain"/>
    <property type="match status" value="2"/>
</dbReference>
<dbReference type="SUPFAM" id="SSF48452">
    <property type="entry name" value="TPR-like"/>
    <property type="match status" value="2"/>
</dbReference>
<dbReference type="ExpressionAtlas" id="A0A2K1ZWU9">
    <property type="expression patterns" value="baseline and differential"/>
</dbReference>
<dbReference type="PROSITE" id="PS50076">
    <property type="entry name" value="DNAJ_2"/>
    <property type="match status" value="1"/>
</dbReference>
<dbReference type="Gene3D" id="1.10.287.110">
    <property type="entry name" value="DnaJ domain"/>
    <property type="match status" value="1"/>
</dbReference>
<gene>
    <name evidence="2" type="ORF">POPTR_006G049200v4</name>
</gene>
<dbReference type="Proteomes" id="UP000006729">
    <property type="component" value="Chromosome 6"/>
</dbReference>
<dbReference type="SUPFAM" id="SSF46565">
    <property type="entry name" value="Chaperone J-domain"/>
    <property type="match status" value="1"/>
</dbReference>
<dbReference type="InParanoid" id="A0A2K1ZWU9"/>
<dbReference type="CDD" id="cd06257">
    <property type="entry name" value="DnaJ"/>
    <property type="match status" value="1"/>
</dbReference>
<dbReference type="InterPro" id="IPR011990">
    <property type="entry name" value="TPR-like_helical_dom_sf"/>
</dbReference>
<dbReference type="SMART" id="SM00271">
    <property type="entry name" value="DnaJ"/>
    <property type="match status" value="1"/>
</dbReference>
<dbReference type="PRINTS" id="PR00625">
    <property type="entry name" value="JDOMAIN"/>
</dbReference>
<dbReference type="FunCoup" id="A0A2K1ZWU9">
    <property type="interactions" value="690"/>
</dbReference>
<keyword evidence="3" id="KW-1185">Reference proteome</keyword>
<dbReference type="Pfam" id="PF00226">
    <property type="entry name" value="DnaJ"/>
    <property type="match status" value="1"/>
</dbReference>
<accession>A0A2K1ZWU9</accession>
<organism evidence="2 3">
    <name type="scientific">Populus trichocarpa</name>
    <name type="common">Western balsam poplar</name>
    <name type="synonym">Populus balsamifera subsp. trichocarpa</name>
    <dbReference type="NCBI Taxonomy" id="3694"/>
    <lineage>
        <taxon>Eukaryota</taxon>
        <taxon>Viridiplantae</taxon>
        <taxon>Streptophyta</taxon>
        <taxon>Embryophyta</taxon>
        <taxon>Tracheophyta</taxon>
        <taxon>Spermatophyta</taxon>
        <taxon>Magnoliopsida</taxon>
        <taxon>eudicotyledons</taxon>
        <taxon>Gunneridae</taxon>
        <taxon>Pentapetalae</taxon>
        <taxon>rosids</taxon>
        <taxon>fabids</taxon>
        <taxon>Malpighiales</taxon>
        <taxon>Salicaceae</taxon>
        <taxon>Saliceae</taxon>
        <taxon>Populus</taxon>
    </lineage>
</organism>
<dbReference type="InterPro" id="IPR036869">
    <property type="entry name" value="J_dom_sf"/>
</dbReference>
<sequence>MRGRGPDLWWQPAEFSRDLLPTLFKHSNFSSFVRQLNTYGFRKVATSRWEFCNDMFRKGERELLRQIRRRKAWTNKQQPIAPLIQVAPQEFEEDQRSSSTLSSSEYTSLVDENKRLKKENGVLSTELTSMKRKCKELLDLVAKNAHLEKEEEDERPKLFGVRLEVEGEREKKRKRAEIRESATILLSQ</sequence>
<dbReference type="Pfam" id="PF13432">
    <property type="entry name" value="TPR_16"/>
    <property type="match status" value="1"/>
</dbReference>
<dbReference type="EMBL" id="CM009295">
    <property type="protein sequence ID" value="PNT29757.2"/>
    <property type="molecule type" value="Genomic_DNA"/>
</dbReference>
<comment type="caution">
    <text evidence="2">The sequence shown here is derived from an EMBL/GenBank/DDBJ whole genome shotgun (WGS) entry which is preliminary data.</text>
</comment>
<dbReference type="PANTHER" id="PTHR45181">
    <property type="entry name" value="HEAT SHOCK PROTEIN DNAJ WITH TETRATRICOPEPTIDE REPEAT-CONTAINING PROTEIN"/>
    <property type="match status" value="1"/>
</dbReference>
<dbReference type="InterPro" id="IPR018253">
    <property type="entry name" value="DnaJ_domain_CS"/>
</dbReference>
<proteinExistence type="predicted"/>
<name>A0A2K1ZWU9_POPTR</name>
<dbReference type="InterPro" id="IPR019734">
    <property type="entry name" value="TPR_rpt"/>
</dbReference>
<dbReference type="InterPro" id="IPR001623">
    <property type="entry name" value="DnaJ_domain"/>
</dbReference>
<reference evidence="2 3" key="1">
    <citation type="journal article" date="2006" name="Science">
        <title>The genome of black cottonwood, Populus trichocarpa (Torr. &amp; Gray).</title>
        <authorList>
            <person name="Tuskan G.A."/>
            <person name="Difazio S."/>
            <person name="Jansson S."/>
            <person name="Bohlmann J."/>
            <person name="Grigoriev I."/>
            <person name="Hellsten U."/>
            <person name="Putnam N."/>
            <person name="Ralph S."/>
            <person name="Rombauts S."/>
            <person name="Salamov A."/>
            <person name="Schein J."/>
            <person name="Sterck L."/>
            <person name="Aerts A."/>
            <person name="Bhalerao R.R."/>
            <person name="Bhalerao R.P."/>
            <person name="Blaudez D."/>
            <person name="Boerjan W."/>
            <person name="Brun A."/>
            <person name="Brunner A."/>
            <person name="Busov V."/>
            <person name="Campbell M."/>
            <person name="Carlson J."/>
            <person name="Chalot M."/>
            <person name="Chapman J."/>
            <person name="Chen G.L."/>
            <person name="Cooper D."/>
            <person name="Coutinho P.M."/>
            <person name="Couturier J."/>
            <person name="Covert S."/>
            <person name="Cronk Q."/>
            <person name="Cunningham R."/>
            <person name="Davis J."/>
            <person name="Degroeve S."/>
            <person name="Dejardin A."/>
            <person name="Depamphilis C."/>
            <person name="Detter J."/>
            <person name="Dirks B."/>
            <person name="Dubchak I."/>
            <person name="Duplessis S."/>
            <person name="Ehlting J."/>
            <person name="Ellis B."/>
            <person name="Gendler K."/>
            <person name="Goodstein D."/>
            <person name="Gribskov M."/>
            <person name="Grimwood J."/>
            <person name="Groover A."/>
            <person name="Gunter L."/>
            <person name="Hamberger B."/>
            <person name="Heinze B."/>
            <person name="Helariutta Y."/>
            <person name="Henrissat B."/>
            <person name="Holligan D."/>
            <person name="Holt R."/>
            <person name="Huang W."/>
            <person name="Islam-Faridi N."/>
            <person name="Jones S."/>
            <person name="Jones-Rhoades M."/>
            <person name="Jorgensen R."/>
            <person name="Joshi C."/>
            <person name="Kangasjarvi J."/>
            <person name="Karlsson J."/>
            <person name="Kelleher C."/>
            <person name="Kirkpatrick R."/>
            <person name="Kirst M."/>
            <person name="Kohler A."/>
            <person name="Kalluri U."/>
            <person name="Larimer F."/>
            <person name="Leebens-Mack J."/>
            <person name="Leple J.C."/>
            <person name="Locascio P."/>
            <person name="Lou Y."/>
            <person name="Lucas S."/>
            <person name="Martin F."/>
            <person name="Montanini B."/>
            <person name="Napoli C."/>
            <person name="Nelson D.R."/>
            <person name="Nelson C."/>
            <person name="Nieminen K."/>
            <person name="Nilsson O."/>
            <person name="Pereda V."/>
            <person name="Peter G."/>
            <person name="Philippe R."/>
            <person name="Pilate G."/>
            <person name="Poliakov A."/>
            <person name="Razumovskaya J."/>
            <person name="Richardson P."/>
            <person name="Rinaldi C."/>
            <person name="Ritland K."/>
            <person name="Rouze P."/>
            <person name="Ryaboy D."/>
            <person name="Schmutz J."/>
            <person name="Schrader J."/>
            <person name="Segerman B."/>
            <person name="Shin H."/>
            <person name="Siddiqui A."/>
            <person name="Sterky F."/>
            <person name="Terry A."/>
            <person name="Tsai C.J."/>
            <person name="Uberbacher E."/>
            <person name="Unneberg P."/>
            <person name="Vahala J."/>
            <person name="Wall K."/>
            <person name="Wessler S."/>
            <person name="Yang G."/>
            <person name="Yin T."/>
            <person name="Douglas C."/>
            <person name="Marra M."/>
            <person name="Sandberg G."/>
            <person name="Van de Peer Y."/>
            <person name="Rokhsar D."/>
        </authorList>
    </citation>
    <scope>NUCLEOTIDE SEQUENCE [LARGE SCALE GENOMIC DNA]</scope>
    <source>
        <strain evidence="3">cv. Nisqually</strain>
    </source>
</reference>
<dbReference type="PROSITE" id="PS00636">
    <property type="entry name" value="DNAJ_1"/>
    <property type="match status" value="1"/>
</dbReference>
<dbReference type="STRING" id="3694.A0A2K1ZWU9"/>
<evidence type="ECO:0000313" key="3">
    <source>
        <dbReference type="Proteomes" id="UP000006729"/>
    </source>
</evidence>
<evidence type="ECO:0000313" key="2">
    <source>
        <dbReference type="EMBL" id="PNT29757.2"/>
    </source>
</evidence>
<evidence type="ECO:0000259" key="1">
    <source>
        <dbReference type="PROSITE" id="PS50076"/>
    </source>
</evidence>
<protein>
    <recommendedName>
        <fullName evidence="1">J domain-containing protein</fullName>
    </recommendedName>
</protein>
<dbReference type="SMART" id="SM00028">
    <property type="entry name" value="TPR"/>
    <property type="match status" value="6"/>
</dbReference>
<dbReference type="PANTHER" id="PTHR45181:SF8">
    <property type="entry name" value="HEAT SHOCK PROTEIN DNAJ WITH TETRATRICOPEPTIDE REPEAT-CONTAINING PROTEIN"/>
    <property type="match status" value="1"/>
</dbReference>